<dbReference type="InterPro" id="IPR056798">
    <property type="entry name" value="ADH_Fe_C"/>
</dbReference>
<evidence type="ECO:0000313" key="2">
    <source>
        <dbReference type="EMBL" id="MBK1781776.1"/>
    </source>
</evidence>
<dbReference type="EMBL" id="JAENGP010000012">
    <property type="protein sequence ID" value="MBK1781776.1"/>
    <property type="molecule type" value="Genomic_DNA"/>
</dbReference>
<dbReference type="SUPFAM" id="SSF56796">
    <property type="entry name" value="Dehydroquinate synthase-like"/>
    <property type="match status" value="1"/>
</dbReference>
<dbReference type="Pfam" id="PF25137">
    <property type="entry name" value="ADH_Fe_C"/>
    <property type="match status" value="1"/>
</dbReference>
<dbReference type="Gene3D" id="1.20.1090.10">
    <property type="entry name" value="Dehydroquinate synthase-like - alpha domain"/>
    <property type="match status" value="1"/>
</dbReference>
<feature type="domain" description="Fe-containing alcohol dehydrogenase-like C-terminal" evidence="1">
    <location>
        <begin position="4"/>
        <end position="72"/>
    </location>
</feature>
<proteinExistence type="predicted"/>
<gene>
    <name evidence="2" type="ORF">JHL22_11160</name>
</gene>
<name>A0ABS1EDP7_9BURK</name>
<dbReference type="Proteomes" id="UP000635316">
    <property type="component" value="Unassembled WGS sequence"/>
</dbReference>
<dbReference type="RefSeq" id="WP_200237319.1">
    <property type="nucleotide sequence ID" value="NZ_JAENGP010000012.1"/>
</dbReference>
<comment type="caution">
    <text evidence="2">The sequence shown here is derived from an EMBL/GenBank/DDBJ whole genome shotgun (WGS) entry which is preliminary data.</text>
</comment>
<accession>A0ABS1EDP7</accession>
<protein>
    <recommendedName>
        <fullName evidence="1">Fe-containing alcohol dehydrogenase-like C-terminal domain-containing protein</fullName>
    </recommendedName>
</protein>
<keyword evidence="3" id="KW-1185">Reference proteome</keyword>
<evidence type="ECO:0000313" key="3">
    <source>
        <dbReference type="Proteomes" id="UP000635316"/>
    </source>
</evidence>
<sequence>MMRISRALGRPEASAPAALFELLQELRIPNSLKSLGLQEENLEQAAKLAVANAYWNPRPVELDSIRQLLDNAFHGRPPVQ</sequence>
<reference evidence="2 3" key="1">
    <citation type="submission" date="2020-12" db="EMBL/GenBank/DDBJ databases">
        <authorList>
            <person name="Lu T."/>
            <person name="Wang Q."/>
            <person name="Han X."/>
        </authorList>
    </citation>
    <scope>NUCLEOTIDE SEQUENCE [LARGE SCALE GENOMIC DNA]</scope>
    <source>
        <strain evidence="2 3">WQ 585</strain>
    </source>
</reference>
<organism evidence="2 3">
    <name type="scientific">Advenella mandrilli</name>
    <dbReference type="NCBI Taxonomy" id="2800330"/>
    <lineage>
        <taxon>Bacteria</taxon>
        <taxon>Pseudomonadati</taxon>
        <taxon>Pseudomonadota</taxon>
        <taxon>Betaproteobacteria</taxon>
        <taxon>Burkholderiales</taxon>
        <taxon>Alcaligenaceae</taxon>
    </lineage>
</organism>
<evidence type="ECO:0000259" key="1">
    <source>
        <dbReference type="Pfam" id="PF25137"/>
    </source>
</evidence>